<dbReference type="SMART" id="SM00714">
    <property type="entry name" value="LITAF"/>
    <property type="match status" value="1"/>
</dbReference>
<proteinExistence type="inferred from homology"/>
<dbReference type="OrthoDB" id="435182at2759"/>
<dbReference type="GO" id="GO:0016020">
    <property type="term" value="C:membrane"/>
    <property type="evidence" value="ECO:0007669"/>
    <property type="project" value="UniProtKB-SubCell"/>
</dbReference>
<dbReference type="STRING" id="857967.G0QUY0"/>
<evidence type="ECO:0000256" key="2">
    <source>
        <dbReference type="ARBA" id="ARBA00005975"/>
    </source>
</evidence>
<dbReference type="PROSITE" id="PS51837">
    <property type="entry name" value="LITAF"/>
    <property type="match status" value="1"/>
</dbReference>
<keyword evidence="6" id="KW-1133">Transmembrane helix</keyword>
<dbReference type="InterPro" id="IPR006629">
    <property type="entry name" value="LITAF"/>
</dbReference>
<comment type="similarity">
    <text evidence="2">Belongs to the CDIP1/LITAF family.</text>
</comment>
<reference evidence="8 9" key="1">
    <citation type="submission" date="2011-07" db="EMBL/GenBank/DDBJ databases">
        <authorList>
            <person name="Coyne R."/>
            <person name="Brami D."/>
            <person name="Johnson J."/>
            <person name="Hostetler J."/>
            <person name="Hannick L."/>
            <person name="Clark T."/>
            <person name="Cassidy-Hanley D."/>
            <person name="Inman J."/>
        </authorList>
    </citation>
    <scope>NUCLEOTIDE SEQUENCE [LARGE SCALE GENOMIC DNA]</scope>
    <source>
        <strain evidence="8 9">G5</strain>
    </source>
</reference>
<evidence type="ECO:0000256" key="5">
    <source>
        <dbReference type="ARBA" id="ARBA00023136"/>
    </source>
</evidence>
<dbReference type="GeneID" id="14907110"/>
<name>G0QUY0_ICHMU</name>
<organism evidence="8 9">
    <name type="scientific">Ichthyophthirius multifiliis</name>
    <name type="common">White spot disease agent</name>
    <name type="synonym">Ich</name>
    <dbReference type="NCBI Taxonomy" id="5932"/>
    <lineage>
        <taxon>Eukaryota</taxon>
        <taxon>Sar</taxon>
        <taxon>Alveolata</taxon>
        <taxon>Ciliophora</taxon>
        <taxon>Intramacronucleata</taxon>
        <taxon>Oligohymenophorea</taxon>
        <taxon>Hymenostomatida</taxon>
        <taxon>Ophryoglenina</taxon>
        <taxon>Ichthyophthirius</taxon>
    </lineage>
</organism>
<gene>
    <name evidence="8" type="ORF">IMG5_120010</name>
</gene>
<sequence length="70" mass="7412">MIAPIPPPPSNTYVIYKVGTGTWIAGIIVCLAGFSSGCCLIPCVMNDCKDAIHQCPACGNNLGKKRFLLD</sequence>
<evidence type="ECO:0000256" key="4">
    <source>
        <dbReference type="ARBA" id="ARBA00022833"/>
    </source>
</evidence>
<evidence type="ECO:0000256" key="3">
    <source>
        <dbReference type="ARBA" id="ARBA00022723"/>
    </source>
</evidence>
<keyword evidence="6" id="KW-0812">Transmembrane</keyword>
<feature type="domain" description="LITAF" evidence="7">
    <location>
        <begin position="1"/>
        <end position="67"/>
    </location>
</feature>
<protein>
    <submittedName>
        <fullName evidence="8">Lipopolysaccharide-induced TNF-alpha factor, putative</fullName>
    </submittedName>
</protein>
<evidence type="ECO:0000256" key="1">
    <source>
        <dbReference type="ARBA" id="ARBA00004170"/>
    </source>
</evidence>
<dbReference type="InterPro" id="IPR037519">
    <property type="entry name" value="LITAF_fam"/>
</dbReference>
<keyword evidence="9" id="KW-1185">Reference proteome</keyword>
<dbReference type="Pfam" id="PF10601">
    <property type="entry name" value="zf-LITAF-like"/>
    <property type="match status" value="1"/>
</dbReference>
<dbReference type="Proteomes" id="UP000008983">
    <property type="component" value="Unassembled WGS sequence"/>
</dbReference>
<evidence type="ECO:0000256" key="6">
    <source>
        <dbReference type="SAM" id="Phobius"/>
    </source>
</evidence>
<keyword evidence="4" id="KW-0862">Zinc</keyword>
<dbReference type="RefSeq" id="XP_004034471.1">
    <property type="nucleotide sequence ID" value="XM_004034423.1"/>
</dbReference>
<accession>G0QUY0</accession>
<evidence type="ECO:0000259" key="7">
    <source>
        <dbReference type="PROSITE" id="PS51837"/>
    </source>
</evidence>
<evidence type="ECO:0000313" key="9">
    <source>
        <dbReference type="Proteomes" id="UP000008983"/>
    </source>
</evidence>
<dbReference type="AlphaFoldDB" id="G0QUY0"/>
<dbReference type="EMBL" id="GL983925">
    <property type="protein sequence ID" value="EGR30985.1"/>
    <property type="molecule type" value="Genomic_DNA"/>
</dbReference>
<dbReference type="GO" id="GO:0008270">
    <property type="term" value="F:zinc ion binding"/>
    <property type="evidence" value="ECO:0007669"/>
    <property type="project" value="TreeGrafter"/>
</dbReference>
<comment type="subcellular location">
    <subcellularLocation>
        <location evidence="1">Membrane</location>
        <topology evidence="1">Peripheral membrane protein</topology>
    </subcellularLocation>
</comment>
<feature type="transmembrane region" description="Helical" evidence="6">
    <location>
        <begin position="20"/>
        <end position="44"/>
    </location>
</feature>
<dbReference type="eggNOG" id="ENOG502R2D7">
    <property type="taxonomic scope" value="Eukaryota"/>
</dbReference>
<keyword evidence="3" id="KW-0479">Metal-binding</keyword>
<keyword evidence="5 6" id="KW-0472">Membrane</keyword>
<dbReference type="PANTHER" id="PTHR23292:SF6">
    <property type="entry name" value="FI16602P1-RELATED"/>
    <property type="match status" value="1"/>
</dbReference>
<evidence type="ECO:0000313" key="8">
    <source>
        <dbReference type="EMBL" id="EGR30985.1"/>
    </source>
</evidence>
<dbReference type="PANTHER" id="PTHR23292">
    <property type="entry name" value="LIPOPOLYSACCHARIDE-INDUCED TUMOR NECROSIS FACTOR-ALPHA FACTOR"/>
    <property type="match status" value="1"/>
</dbReference>
<dbReference type="InParanoid" id="G0QUY0"/>